<feature type="domain" description="NADPH-dependent FMN reductase-like" evidence="1">
    <location>
        <begin position="5"/>
        <end position="148"/>
    </location>
</feature>
<dbReference type="FunCoup" id="A0A543B0D0">
    <property type="interactions" value="48"/>
</dbReference>
<dbReference type="GO" id="GO:0005829">
    <property type="term" value="C:cytosol"/>
    <property type="evidence" value="ECO:0007669"/>
    <property type="project" value="TreeGrafter"/>
</dbReference>
<reference evidence="2 3" key="1">
    <citation type="submission" date="2019-06" db="EMBL/GenBank/DDBJ databases">
        <title>Sequencing the genomes of 1000 actinobacteria strains.</title>
        <authorList>
            <person name="Klenk H.-P."/>
        </authorList>
    </citation>
    <scope>NUCLEOTIDE SEQUENCE [LARGE SCALE GENOMIC DNA]</scope>
    <source>
        <strain evidence="2 3">DSM 45928</strain>
    </source>
</reference>
<keyword evidence="3" id="KW-1185">Reference proteome</keyword>
<dbReference type="RefSeq" id="WP_142042510.1">
    <property type="nucleotide sequence ID" value="NZ_JBHTGS010000004.1"/>
</dbReference>
<dbReference type="Gene3D" id="3.40.50.360">
    <property type="match status" value="1"/>
</dbReference>
<dbReference type="GO" id="GO:0016491">
    <property type="term" value="F:oxidoreductase activity"/>
    <property type="evidence" value="ECO:0007669"/>
    <property type="project" value="InterPro"/>
</dbReference>
<protein>
    <submittedName>
        <fullName evidence="2">NAD(P)H-dependent FMN reductase</fullName>
    </submittedName>
</protein>
<dbReference type="PANTHER" id="PTHR30543:SF21">
    <property type="entry name" value="NAD(P)H-DEPENDENT FMN REDUCTASE LOT6"/>
    <property type="match status" value="1"/>
</dbReference>
<accession>A0A543B0D0</accession>
<dbReference type="InterPro" id="IPR005025">
    <property type="entry name" value="FMN_Rdtase-like_dom"/>
</dbReference>
<evidence type="ECO:0000259" key="1">
    <source>
        <dbReference type="Pfam" id="PF03358"/>
    </source>
</evidence>
<evidence type="ECO:0000313" key="2">
    <source>
        <dbReference type="EMBL" id="TQL78292.1"/>
    </source>
</evidence>
<dbReference type="OrthoDB" id="9812295at2"/>
<dbReference type="AlphaFoldDB" id="A0A543B0D0"/>
<dbReference type="Pfam" id="PF03358">
    <property type="entry name" value="FMN_red"/>
    <property type="match status" value="1"/>
</dbReference>
<gene>
    <name evidence="2" type="ORF">FB566_3875</name>
</gene>
<organism evidence="2 3">
    <name type="scientific">Stackebrandtia endophytica</name>
    <dbReference type="NCBI Taxonomy" id="1496996"/>
    <lineage>
        <taxon>Bacteria</taxon>
        <taxon>Bacillati</taxon>
        <taxon>Actinomycetota</taxon>
        <taxon>Actinomycetes</taxon>
        <taxon>Glycomycetales</taxon>
        <taxon>Glycomycetaceae</taxon>
        <taxon>Stackebrandtia</taxon>
    </lineage>
</organism>
<evidence type="ECO:0000313" key="3">
    <source>
        <dbReference type="Proteomes" id="UP000317043"/>
    </source>
</evidence>
<dbReference type="PANTHER" id="PTHR30543">
    <property type="entry name" value="CHROMATE REDUCTASE"/>
    <property type="match status" value="1"/>
</dbReference>
<name>A0A543B0D0_9ACTN</name>
<dbReference type="EMBL" id="VFOW01000001">
    <property type="protein sequence ID" value="TQL78292.1"/>
    <property type="molecule type" value="Genomic_DNA"/>
</dbReference>
<dbReference type="GO" id="GO:0010181">
    <property type="term" value="F:FMN binding"/>
    <property type="evidence" value="ECO:0007669"/>
    <property type="project" value="TreeGrafter"/>
</dbReference>
<proteinExistence type="predicted"/>
<dbReference type="InParanoid" id="A0A543B0D0"/>
<dbReference type="SUPFAM" id="SSF52218">
    <property type="entry name" value="Flavoproteins"/>
    <property type="match status" value="1"/>
</dbReference>
<dbReference type="InterPro" id="IPR029039">
    <property type="entry name" value="Flavoprotein-like_sf"/>
</dbReference>
<sequence length="192" mass="21170">MSPLKLAIIIGSTRKGRFGPVPANWFAEHARRHGGFDVDVVDLLDCSLPVDIGHHGDDDEHPAVAALGQRLKKADAFVVVTPEYNHSFPAPLKAAIDYYNAEWNAKPVGFVSYGGMVGGQRAVEQLRQVFPEVHAITVRDTISFVNYWTLFDEDGNPKDAEGTSAAAKQLLDQLTWWGNALRTARNDTPYQP</sequence>
<comment type="caution">
    <text evidence="2">The sequence shown here is derived from an EMBL/GenBank/DDBJ whole genome shotgun (WGS) entry which is preliminary data.</text>
</comment>
<dbReference type="InterPro" id="IPR050712">
    <property type="entry name" value="NAD(P)H-dep_reductase"/>
</dbReference>
<dbReference type="Proteomes" id="UP000317043">
    <property type="component" value="Unassembled WGS sequence"/>
</dbReference>